<dbReference type="Gene3D" id="3.40.50.150">
    <property type="entry name" value="Vaccinia Virus protein VP39"/>
    <property type="match status" value="1"/>
</dbReference>
<organism evidence="2 3">
    <name type="scientific">Luteolibacter rhizosphaerae</name>
    <dbReference type="NCBI Taxonomy" id="2989719"/>
    <lineage>
        <taxon>Bacteria</taxon>
        <taxon>Pseudomonadati</taxon>
        <taxon>Verrucomicrobiota</taxon>
        <taxon>Verrucomicrobiia</taxon>
        <taxon>Verrucomicrobiales</taxon>
        <taxon>Verrucomicrobiaceae</taxon>
        <taxon>Luteolibacter</taxon>
    </lineage>
</organism>
<dbReference type="InterPro" id="IPR029063">
    <property type="entry name" value="SAM-dependent_MTases_sf"/>
</dbReference>
<feature type="domain" description="Methyltransferase" evidence="1">
    <location>
        <begin position="2"/>
        <end position="92"/>
    </location>
</feature>
<evidence type="ECO:0000259" key="1">
    <source>
        <dbReference type="Pfam" id="PF13649"/>
    </source>
</evidence>
<evidence type="ECO:0000313" key="3">
    <source>
        <dbReference type="Proteomes" id="UP001165653"/>
    </source>
</evidence>
<dbReference type="EMBL" id="JAPDDR010000001">
    <property type="protein sequence ID" value="MCW1912104.1"/>
    <property type="molecule type" value="Genomic_DNA"/>
</dbReference>
<name>A0ABT3FXX3_9BACT</name>
<reference evidence="2" key="1">
    <citation type="submission" date="2022-10" db="EMBL/GenBank/DDBJ databases">
        <title>Luteolibacter sp. GHJ8, whole genome shotgun sequencing project.</title>
        <authorList>
            <person name="Zhao G."/>
            <person name="Shen L."/>
        </authorList>
    </citation>
    <scope>NUCLEOTIDE SEQUENCE</scope>
    <source>
        <strain evidence="2">GHJ8</strain>
    </source>
</reference>
<dbReference type="InterPro" id="IPR041698">
    <property type="entry name" value="Methyltransf_25"/>
</dbReference>
<sequence>MEISCGTAWWTECCAETARHITATDINPEVLEIAAAKEWKHIVPDFKIADSMDLPDFGRGFDAGFAGFWWSHVPLRRLPDFLTEFHARLLPGSRVAFIDNRYVEGSSTPISRHDANGDTWQIRQLADGSHHEILKNFPTEAELRGVLAPLANELEIHSSDYFWIAVYRTPFA</sequence>
<protein>
    <submittedName>
        <fullName evidence="2">Class I SAM-dependent methyltransferase</fullName>
    </submittedName>
</protein>
<gene>
    <name evidence="2" type="ORF">OJ996_00875</name>
</gene>
<keyword evidence="3" id="KW-1185">Reference proteome</keyword>
<comment type="caution">
    <text evidence="2">The sequence shown here is derived from an EMBL/GenBank/DDBJ whole genome shotgun (WGS) entry which is preliminary data.</text>
</comment>
<proteinExistence type="predicted"/>
<dbReference type="Proteomes" id="UP001165653">
    <property type="component" value="Unassembled WGS sequence"/>
</dbReference>
<dbReference type="GO" id="GO:0032259">
    <property type="term" value="P:methylation"/>
    <property type="evidence" value="ECO:0007669"/>
    <property type="project" value="UniProtKB-KW"/>
</dbReference>
<keyword evidence="2" id="KW-0489">Methyltransferase</keyword>
<dbReference type="SUPFAM" id="SSF53335">
    <property type="entry name" value="S-adenosyl-L-methionine-dependent methyltransferases"/>
    <property type="match status" value="1"/>
</dbReference>
<dbReference type="CDD" id="cd02440">
    <property type="entry name" value="AdoMet_MTases"/>
    <property type="match status" value="1"/>
</dbReference>
<keyword evidence="2" id="KW-0808">Transferase</keyword>
<accession>A0ABT3FXX3</accession>
<evidence type="ECO:0000313" key="2">
    <source>
        <dbReference type="EMBL" id="MCW1912104.1"/>
    </source>
</evidence>
<dbReference type="GO" id="GO:0008168">
    <property type="term" value="F:methyltransferase activity"/>
    <property type="evidence" value="ECO:0007669"/>
    <property type="project" value="UniProtKB-KW"/>
</dbReference>
<dbReference type="Pfam" id="PF13649">
    <property type="entry name" value="Methyltransf_25"/>
    <property type="match status" value="1"/>
</dbReference>